<keyword evidence="6 7" id="KW-0804">Transcription</keyword>
<name>A0A1V6C8H7_UNCT6</name>
<evidence type="ECO:0000256" key="6">
    <source>
        <dbReference type="ARBA" id="ARBA00023163"/>
    </source>
</evidence>
<dbReference type="GO" id="GO:0008270">
    <property type="term" value="F:zinc ion binding"/>
    <property type="evidence" value="ECO:0007669"/>
    <property type="project" value="UniProtKB-UniRule"/>
</dbReference>
<gene>
    <name evidence="9" type="primary">nrdR_2</name>
    <name evidence="7" type="synonym">nrdR</name>
    <name evidence="10" type="synonym">nrdR_1</name>
    <name evidence="10" type="ORF">BWX89_00086</name>
    <name evidence="9" type="ORF">BWX89_01066</name>
</gene>
<proteinExistence type="inferred from homology"/>
<dbReference type="InterPro" id="IPR003796">
    <property type="entry name" value="RNR_NrdR-like"/>
</dbReference>
<keyword evidence="5 7" id="KW-0238">DNA-binding</keyword>
<dbReference type="PROSITE" id="PS51161">
    <property type="entry name" value="ATP_CONE"/>
    <property type="match status" value="1"/>
</dbReference>
<evidence type="ECO:0000256" key="4">
    <source>
        <dbReference type="ARBA" id="ARBA00023015"/>
    </source>
</evidence>
<dbReference type="InterPro" id="IPR005144">
    <property type="entry name" value="ATP-cone_dom"/>
</dbReference>
<keyword evidence="4 7" id="KW-0805">Transcription regulation</keyword>
<comment type="caution">
    <text evidence="9">The sequence shown here is derived from an EMBL/GenBank/DDBJ whole genome shotgun (WGS) entry which is preliminary data.</text>
</comment>
<dbReference type="EMBL" id="MWDQ01000091">
    <property type="protein sequence ID" value="OQB73208.1"/>
    <property type="molecule type" value="Genomic_DNA"/>
</dbReference>
<evidence type="ECO:0000256" key="2">
    <source>
        <dbReference type="ARBA" id="ARBA00022741"/>
    </source>
</evidence>
<reference evidence="9" key="1">
    <citation type="submission" date="2017-02" db="EMBL/GenBank/DDBJ databases">
        <title>Delving into the versatile metabolic prowess of the omnipresent phylum Bacteroidetes.</title>
        <authorList>
            <person name="Nobu M.K."/>
            <person name="Mei R."/>
            <person name="Narihiro T."/>
            <person name="Kuroda K."/>
            <person name="Liu W.-T."/>
        </authorList>
    </citation>
    <scope>NUCLEOTIDE SEQUENCE</scope>
    <source>
        <strain evidence="9">ADurb.Bin131</strain>
    </source>
</reference>
<dbReference type="EMBL" id="MWDQ01000020">
    <property type="protein sequence ID" value="OQB75227.1"/>
    <property type="molecule type" value="Genomic_DNA"/>
</dbReference>
<dbReference type="Pfam" id="PF22811">
    <property type="entry name" value="Zn_ribbon_NrdR"/>
    <property type="match status" value="1"/>
</dbReference>
<feature type="zinc finger region" evidence="7">
    <location>
        <begin position="3"/>
        <end position="34"/>
    </location>
</feature>
<evidence type="ECO:0000313" key="9">
    <source>
        <dbReference type="EMBL" id="OQB73208.1"/>
    </source>
</evidence>
<keyword evidence="1 7" id="KW-0678">Repressor</keyword>
<keyword evidence="7" id="KW-0863">Zinc-finger</keyword>
<evidence type="ECO:0000256" key="7">
    <source>
        <dbReference type="HAMAP-Rule" id="MF_00440"/>
    </source>
</evidence>
<organism evidence="9">
    <name type="scientific">candidate division TA06 bacterium ADurb.Bin131</name>
    <dbReference type="NCBI Taxonomy" id="1852827"/>
    <lineage>
        <taxon>Bacteria</taxon>
        <taxon>Bacteria division TA06</taxon>
    </lineage>
</organism>
<sequence>MKCPYCGFLEDKVIDSRESEDGLQVRRRRECLRCEKRYTTYEEIEKKPLIVVKKDGRRENFVKEKVFNGIKKACEKLPISTEKISLIVDEIEQELRQRFEKEVASKEIGRLIIEKLRKIDEVAYVRFASVYRQFKDISEFEKEIEEMRGESDGTGKHGEN</sequence>
<keyword evidence="3 7" id="KW-0067">ATP-binding</keyword>
<accession>A0A1V6C8H7</accession>
<keyword evidence="7" id="KW-0862">Zinc</keyword>
<comment type="function">
    <text evidence="7">Negatively regulates transcription of bacterial ribonucleotide reductase nrd genes and operons by binding to NrdR-boxes.</text>
</comment>
<feature type="domain" description="ATP-cone" evidence="8">
    <location>
        <begin position="49"/>
        <end position="139"/>
    </location>
</feature>
<dbReference type="GO" id="GO:0045892">
    <property type="term" value="P:negative regulation of DNA-templated transcription"/>
    <property type="evidence" value="ECO:0007669"/>
    <property type="project" value="UniProtKB-UniRule"/>
</dbReference>
<comment type="cofactor">
    <cofactor evidence="7">
        <name>Zn(2+)</name>
        <dbReference type="ChEBI" id="CHEBI:29105"/>
    </cofactor>
    <text evidence="7">Binds 1 zinc ion.</text>
</comment>
<dbReference type="HAMAP" id="MF_00440">
    <property type="entry name" value="NrdR"/>
    <property type="match status" value="1"/>
</dbReference>
<protein>
    <recommendedName>
        <fullName evidence="7">Transcriptional repressor NrdR</fullName>
    </recommendedName>
</protein>
<evidence type="ECO:0000313" key="10">
    <source>
        <dbReference type="EMBL" id="OQB75227.1"/>
    </source>
</evidence>
<dbReference type="PANTHER" id="PTHR30455:SF2">
    <property type="entry name" value="TRANSCRIPTIONAL REPRESSOR NRDR"/>
    <property type="match status" value="1"/>
</dbReference>
<comment type="similarity">
    <text evidence="7">Belongs to the NrdR family.</text>
</comment>
<dbReference type="NCBIfam" id="TIGR00244">
    <property type="entry name" value="transcriptional regulator NrdR"/>
    <property type="match status" value="1"/>
</dbReference>
<dbReference type="GO" id="GO:0003677">
    <property type="term" value="F:DNA binding"/>
    <property type="evidence" value="ECO:0007669"/>
    <property type="project" value="UniProtKB-KW"/>
</dbReference>
<dbReference type="Proteomes" id="UP000485562">
    <property type="component" value="Unassembled WGS sequence"/>
</dbReference>
<evidence type="ECO:0000256" key="3">
    <source>
        <dbReference type="ARBA" id="ARBA00022840"/>
    </source>
</evidence>
<dbReference type="InterPro" id="IPR055173">
    <property type="entry name" value="NrdR-like_N"/>
</dbReference>
<dbReference type="PANTHER" id="PTHR30455">
    <property type="entry name" value="TRANSCRIPTIONAL REPRESSOR NRDR"/>
    <property type="match status" value="1"/>
</dbReference>
<evidence type="ECO:0000256" key="5">
    <source>
        <dbReference type="ARBA" id="ARBA00023125"/>
    </source>
</evidence>
<evidence type="ECO:0000259" key="8">
    <source>
        <dbReference type="PROSITE" id="PS51161"/>
    </source>
</evidence>
<evidence type="ECO:0000256" key="1">
    <source>
        <dbReference type="ARBA" id="ARBA00022491"/>
    </source>
</evidence>
<keyword evidence="7" id="KW-0479">Metal-binding</keyword>
<dbReference type="Pfam" id="PF03477">
    <property type="entry name" value="ATP-cone"/>
    <property type="match status" value="1"/>
</dbReference>
<dbReference type="AlphaFoldDB" id="A0A1V6C8H7"/>
<dbReference type="GO" id="GO:0005524">
    <property type="term" value="F:ATP binding"/>
    <property type="evidence" value="ECO:0007669"/>
    <property type="project" value="UniProtKB-UniRule"/>
</dbReference>
<keyword evidence="2 7" id="KW-0547">Nucleotide-binding</keyword>